<dbReference type="InterPro" id="IPR001915">
    <property type="entry name" value="Peptidase_M48"/>
</dbReference>
<dbReference type="RefSeq" id="WP_327788354.1">
    <property type="nucleotide sequence ID" value="NZ_JARGEQ010000051.1"/>
</dbReference>
<protein>
    <submittedName>
        <fullName evidence="10">M48 family metalloprotease</fullName>
        <ecNumber evidence="10">3.4.24.-</ecNumber>
    </submittedName>
</protein>
<dbReference type="EC" id="3.4.24.-" evidence="10"/>
<dbReference type="GO" id="GO:0016020">
    <property type="term" value="C:membrane"/>
    <property type="evidence" value="ECO:0007669"/>
    <property type="project" value="TreeGrafter"/>
</dbReference>
<evidence type="ECO:0000256" key="6">
    <source>
        <dbReference type="ARBA" id="ARBA00023049"/>
    </source>
</evidence>
<evidence type="ECO:0000256" key="3">
    <source>
        <dbReference type="ARBA" id="ARBA00022723"/>
    </source>
</evidence>
<dbReference type="InterPro" id="IPR011990">
    <property type="entry name" value="TPR-like_helical_dom_sf"/>
</dbReference>
<evidence type="ECO:0000256" key="7">
    <source>
        <dbReference type="PROSITE-ProRule" id="PRU00339"/>
    </source>
</evidence>
<dbReference type="PANTHER" id="PTHR22726:SF1">
    <property type="entry name" value="METALLOENDOPEPTIDASE OMA1, MITOCHONDRIAL"/>
    <property type="match status" value="1"/>
</dbReference>
<dbReference type="GO" id="GO:0004222">
    <property type="term" value="F:metalloendopeptidase activity"/>
    <property type="evidence" value="ECO:0007669"/>
    <property type="project" value="InterPro"/>
</dbReference>
<dbReference type="Pfam" id="PF13414">
    <property type="entry name" value="TPR_11"/>
    <property type="match status" value="1"/>
</dbReference>
<accession>A0AAP3UYE5</accession>
<keyword evidence="11" id="KW-1185">Reference proteome</keyword>
<name>A0AAP3UYE5_9PROT</name>
<dbReference type="Pfam" id="PF01435">
    <property type="entry name" value="Peptidase_M48"/>
    <property type="match status" value="1"/>
</dbReference>
<evidence type="ECO:0000256" key="4">
    <source>
        <dbReference type="ARBA" id="ARBA00022801"/>
    </source>
</evidence>
<evidence type="ECO:0000256" key="8">
    <source>
        <dbReference type="SAM" id="SignalP"/>
    </source>
</evidence>
<reference evidence="10 11" key="1">
    <citation type="submission" date="2023-03" db="EMBL/GenBank/DDBJ databases">
        <title>YIM 152171 draft genome.</title>
        <authorList>
            <person name="Yang Z."/>
        </authorList>
    </citation>
    <scope>NUCLEOTIDE SEQUENCE [LARGE SCALE GENOMIC DNA]</scope>
    <source>
        <strain evidence="10 11">YIM 152171</strain>
    </source>
</reference>
<proteinExistence type="predicted"/>
<keyword evidence="2" id="KW-0645">Protease</keyword>
<evidence type="ECO:0000259" key="9">
    <source>
        <dbReference type="Pfam" id="PF01435"/>
    </source>
</evidence>
<dbReference type="GO" id="GO:0051603">
    <property type="term" value="P:proteolysis involved in protein catabolic process"/>
    <property type="evidence" value="ECO:0007669"/>
    <property type="project" value="TreeGrafter"/>
</dbReference>
<dbReference type="CDD" id="cd07324">
    <property type="entry name" value="M48C_Oma1-like"/>
    <property type="match status" value="1"/>
</dbReference>
<dbReference type="Proteomes" id="UP001301140">
    <property type="component" value="Unassembled WGS sequence"/>
</dbReference>
<dbReference type="GO" id="GO:0046872">
    <property type="term" value="F:metal ion binding"/>
    <property type="evidence" value="ECO:0007669"/>
    <property type="project" value="UniProtKB-KW"/>
</dbReference>
<keyword evidence="4 10" id="KW-0378">Hydrolase</keyword>
<evidence type="ECO:0000256" key="1">
    <source>
        <dbReference type="ARBA" id="ARBA00001947"/>
    </source>
</evidence>
<dbReference type="SUPFAM" id="SSF48452">
    <property type="entry name" value="TPR-like"/>
    <property type="match status" value="1"/>
</dbReference>
<evidence type="ECO:0000256" key="2">
    <source>
        <dbReference type="ARBA" id="ARBA00022670"/>
    </source>
</evidence>
<feature type="signal peptide" evidence="8">
    <location>
        <begin position="1"/>
        <end position="27"/>
    </location>
</feature>
<organism evidence="10 11">
    <name type="scientific">Marinimicrococcus flavescens</name>
    <dbReference type="NCBI Taxonomy" id="3031815"/>
    <lineage>
        <taxon>Bacteria</taxon>
        <taxon>Pseudomonadati</taxon>
        <taxon>Pseudomonadota</taxon>
        <taxon>Alphaproteobacteria</taxon>
        <taxon>Geminicoccales</taxon>
        <taxon>Geminicoccaceae</taxon>
        <taxon>Marinimicrococcus</taxon>
    </lineage>
</organism>
<dbReference type="PROSITE" id="PS50005">
    <property type="entry name" value="TPR"/>
    <property type="match status" value="1"/>
</dbReference>
<dbReference type="InterPro" id="IPR019734">
    <property type="entry name" value="TPR_rpt"/>
</dbReference>
<comment type="cofactor">
    <cofactor evidence="1">
        <name>Zn(2+)</name>
        <dbReference type="ChEBI" id="CHEBI:29105"/>
    </cofactor>
</comment>
<keyword evidence="6 10" id="KW-0482">Metalloprotease</keyword>
<keyword evidence="3" id="KW-0479">Metal-binding</keyword>
<feature type="domain" description="Peptidase M48" evidence="9">
    <location>
        <begin position="33"/>
        <end position="224"/>
    </location>
</feature>
<comment type="caution">
    <text evidence="10">The sequence shown here is derived from an EMBL/GenBank/DDBJ whole genome shotgun (WGS) entry which is preliminary data.</text>
</comment>
<dbReference type="Gene3D" id="1.25.40.10">
    <property type="entry name" value="Tetratricopeptide repeat domain"/>
    <property type="match status" value="2"/>
</dbReference>
<keyword evidence="8" id="KW-0732">Signal</keyword>
<feature type="repeat" description="TPR" evidence="7">
    <location>
        <begin position="304"/>
        <end position="337"/>
    </location>
</feature>
<dbReference type="AlphaFoldDB" id="A0AAP3UYE5"/>
<evidence type="ECO:0000313" key="10">
    <source>
        <dbReference type="EMBL" id="MDF1585937.1"/>
    </source>
</evidence>
<evidence type="ECO:0000313" key="11">
    <source>
        <dbReference type="Proteomes" id="UP001301140"/>
    </source>
</evidence>
<keyword evidence="5" id="KW-0862">Zinc</keyword>
<feature type="chain" id="PRO_5042920154" evidence="8">
    <location>
        <begin position="28"/>
        <end position="451"/>
    </location>
</feature>
<evidence type="ECO:0000256" key="5">
    <source>
        <dbReference type="ARBA" id="ARBA00022833"/>
    </source>
</evidence>
<gene>
    <name evidence="10" type="ORF">PZ740_06010</name>
</gene>
<dbReference type="EMBL" id="JARGEQ010000051">
    <property type="protein sequence ID" value="MDF1585937.1"/>
    <property type="molecule type" value="Genomic_DNA"/>
</dbReference>
<dbReference type="Gene3D" id="3.30.2010.10">
    <property type="entry name" value="Metalloproteases ('zincins'), catalytic domain"/>
    <property type="match status" value="1"/>
</dbReference>
<sequence length="451" mass="49133">MRKLAVPVARLLLALLLVIAQVGAARAASVIRDTEIEAMIRAIADPIFRAARLEPTAIDMYVLSDPVLNAFVAGGQNMFLNTGLLVRTETPEELAGVIAHETGHIAGGHLTRLMQAMDRASAQSAIGMILGMAAAVAGAPQLGTAIMAGGLTVAQRGVLSFSRSQEQQADQAGVGFLADVGLPPEGMRAFFQTLDRQNLRITTGGDVYLRTHPLTADRIDFLRQQEAKSPLAGRTLTPGLHEAHARSRAKLDAFLGEPRAMLAKYQGHTVTDRYARAIAHHRLANLDEALALVRGLEAEAPKDPYFHELEGQILFENGRVADAVAPYREALRLKPDAALIRLGLARALLELGQEPATREAAAALREVTRLEPRNAQAWRFLGIALGRLGEEGPASLALVEQAVLLDKKRDAKFHLGRAKQHVQAGDPAWLRLQDLEREVEEMEDEDRRRRR</sequence>
<dbReference type="PANTHER" id="PTHR22726">
    <property type="entry name" value="METALLOENDOPEPTIDASE OMA1"/>
    <property type="match status" value="1"/>
</dbReference>
<dbReference type="InterPro" id="IPR051156">
    <property type="entry name" value="Mito/Outer_Membr_Metalloprot"/>
</dbReference>
<keyword evidence="7" id="KW-0802">TPR repeat</keyword>